<name>A0A0R2JVU2_9LACO</name>
<organism evidence="1 2">
    <name type="scientific">Fructilactobacillus lindneri DSM 20690 = JCM 11027</name>
    <dbReference type="NCBI Taxonomy" id="1122148"/>
    <lineage>
        <taxon>Bacteria</taxon>
        <taxon>Bacillati</taxon>
        <taxon>Bacillota</taxon>
        <taxon>Bacilli</taxon>
        <taxon>Lactobacillales</taxon>
        <taxon>Lactobacillaceae</taxon>
        <taxon>Fructilactobacillus</taxon>
    </lineage>
</organism>
<dbReference type="EMBL" id="JQBT01000032">
    <property type="protein sequence ID" value="KRN79132.1"/>
    <property type="molecule type" value="Genomic_DNA"/>
</dbReference>
<sequence length="55" mass="6465">MFIILAMCITIVINTAITVFAFRINADFMTKFLFETEDRFDKKLKLKESINNKCL</sequence>
<evidence type="ECO:0000313" key="2">
    <source>
        <dbReference type="Proteomes" id="UP000051565"/>
    </source>
</evidence>
<protein>
    <submittedName>
        <fullName evidence="1">Uncharacterized protein</fullName>
    </submittedName>
</protein>
<keyword evidence="2" id="KW-1185">Reference proteome</keyword>
<proteinExistence type="predicted"/>
<gene>
    <name evidence="1" type="ORF">IV52_GL000538</name>
</gene>
<accession>A0A0R2JVU2</accession>
<comment type="caution">
    <text evidence="1">The sequence shown here is derived from an EMBL/GenBank/DDBJ whole genome shotgun (WGS) entry which is preliminary data.</text>
</comment>
<reference evidence="1 2" key="1">
    <citation type="journal article" date="2015" name="Genome Announc.">
        <title>Expanding the biotechnology potential of lactobacilli through comparative genomics of 213 strains and associated genera.</title>
        <authorList>
            <person name="Sun Z."/>
            <person name="Harris H.M."/>
            <person name="McCann A."/>
            <person name="Guo C."/>
            <person name="Argimon S."/>
            <person name="Zhang W."/>
            <person name="Yang X."/>
            <person name="Jeffery I.B."/>
            <person name="Cooney J.C."/>
            <person name="Kagawa T.F."/>
            <person name="Liu W."/>
            <person name="Song Y."/>
            <person name="Salvetti E."/>
            <person name="Wrobel A."/>
            <person name="Rasinkangas P."/>
            <person name="Parkhill J."/>
            <person name="Rea M.C."/>
            <person name="O'Sullivan O."/>
            <person name="Ritari J."/>
            <person name="Douillard F.P."/>
            <person name="Paul Ross R."/>
            <person name="Yang R."/>
            <person name="Briner A.E."/>
            <person name="Felis G.E."/>
            <person name="de Vos W.M."/>
            <person name="Barrangou R."/>
            <person name="Klaenhammer T.R."/>
            <person name="Caufield P.W."/>
            <person name="Cui Y."/>
            <person name="Zhang H."/>
            <person name="O'Toole P.W."/>
        </authorList>
    </citation>
    <scope>NUCLEOTIDE SEQUENCE [LARGE SCALE GENOMIC DNA]</scope>
    <source>
        <strain evidence="1 2">DSM 20690</strain>
    </source>
</reference>
<evidence type="ECO:0000313" key="1">
    <source>
        <dbReference type="EMBL" id="KRN79132.1"/>
    </source>
</evidence>
<dbReference type="AlphaFoldDB" id="A0A0R2JVU2"/>
<dbReference type="Proteomes" id="UP000051565">
    <property type="component" value="Unassembled WGS sequence"/>
</dbReference>